<keyword evidence="1" id="KW-1133">Transmembrane helix</keyword>
<protein>
    <submittedName>
        <fullName evidence="2">Uncharacterized protein</fullName>
    </submittedName>
</protein>
<dbReference type="EMBL" id="GISG01220478">
    <property type="protein sequence ID" value="MBA4663483.1"/>
    <property type="molecule type" value="Transcribed_RNA"/>
</dbReference>
<organism evidence="2">
    <name type="scientific">Opuntia streptacantha</name>
    <name type="common">Prickly pear cactus</name>
    <name type="synonym">Opuntia cardona</name>
    <dbReference type="NCBI Taxonomy" id="393608"/>
    <lineage>
        <taxon>Eukaryota</taxon>
        <taxon>Viridiplantae</taxon>
        <taxon>Streptophyta</taxon>
        <taxon>Embryophyta</taxon>
        <taxon>Tracheophyta</taxon>
        <taxon>Spermatophyta</taxon>
        <taxon>Magnoliopsida</taxon>
        <taxon>eudicotyledons</taxon>
        <taxon>Gunneridae</taxon>
        <taxon>Pentapetalae</taxon>
        <taxon>Caryophyllales</taxon>
        <taxon>Cactineae</taxon>
        <taxon>Cactaceae</taxon>
        <taxon>Opuntioideae</taxon>
        <taxon>Opuntia</taxon>
    </lineage>
</organism>
<keyword evidence="1" id="KW-0812">Transmembrane</keyword>
<keyword evidence="1" id="KW-0472">Membrane</keyword>
<evidence type="ECO:0000313" key="2">
    <source>
        <dbReference type="EMBL" id="MBA4663483.1"/>
    </source>
</evidence>
<dbReference type="AlphaFoldDB" id="A0A7C9EE84"/>
<evidence type="ECO:0000256" key="1">
    <source>
        <dbReference type="SAM" id="Phobius"/>
    </source>
</evidence>
<name>A0A7C9EE84_OPUST</name>
<accession>A0A7C9EE84</accession>
<sequence length="138" mass="15302">MQWRLVAEALHLVCLLSRWFLRYKPYGRVWILIVYIFLDLVNLKQMILVISLCISTLLALERAGISNSLVPKMTGNFTSKPPDDGCRLVLGLGPSPMACSGNKQTNLSSSSLLPRLLDDNGSNLKPLPFGETEDSLVL</sequence>
<reference evidence="2" key="1">
    <citation type="journal article" date="2013" name="J. Plant Res.">
        <title>Effect of fungi and light on seed germination of three Opuntia species from semiarid lands of central Mexico.</title>
        <authorList>
            <person name="Delgado-Sanchez P."/>
            <person name="Jimenez-Bremont J.F."/>
            <person name="Guerrero-Gonzalez Mde L."/>
            <person name="Flores J."/>
        </authorList>
    </citation>
    <scope>NUCLEOTIDE SEQUENCE</scope>
    <source>
        <tissue evidence="2">Cladode</tissue>
    </source>
</reference>
<reference evidence="2" key="2">
    <citation type="submission" date="2020-07" db="EMBL/GenBank/DDBJ databases">
        <authorList>
            <person name="Vera ALvarez R."/>
            <person name="Arias-Moreno D.M."/>
            <person name="Jimenez-Jacinto V."/>
            <person name="Jimenez-Bremont J.F."/>
            <person name="Swaminathan K."/>
            <person name="Moose S.P."/>
            <person name="Guerrero-Gonzalez M.L."/>
            <person name="Marino-Ramirez L."/>
            <person name="Landsman D."/>
            <person name="Rodriguez-Kessler M."/>
            <person name="Delgado-Sanchez P."/>
        </authorList>
    </citation>
    <scope>NUCLEOTIDE SEQUENCE</scope>
    <source>
        <tissue evidence="2">Cladode</tissue>
    </source>
</reference>
<feature type="transmembrane region" description="Helical" evidence="1">
    <location>
        <begin position="30"/>
        <end position="60"/>
    </location>
</feature>
<proteinExistence type="predicted"/>